<sequence>MLRSTIAALAMTGAALLLAAGPAAADQRLSKVACVPGMTDVLTTSVPMLGQLTVCGNPMGRPWGYPVSPWGYPVFRWGYPVW</sequence>
<evidence type="ECO:0000256" key="1">
    <source>
        <dbReference type="SAM" id="SignalP"/>
    </source>
</evidence>
<evidence type="ECO:0008006" key="4">
    <source>
        <dbReference type="Google" id="ProtNLM"/>
    </source>
</evidence>
<proteinExistence type="predicted"/>
<evidence type="ECO:0000313" key="3">
    <source>
        <dbReference type="Proteomes" id="UP001595851"/>
    </source>
</evidence>
<organism evidence="2 3">
    <name type="scientific">Nonomuraea purpurea</name>
    <dbReference type="NCBI Taxonomy" id="1849276"/>
    <lineage>
        <taxon>Bacteria</taxon>
        <taxon>Bacillati</taxon>
        <taxon>Actinomycetota</taxon>
        <taxon>Actinomycetes</taxon>
        <taxon>Streptosporangiales</taxon>
        <taxon>Streptosporangiaceae</taxon>
        <taxon>Nonomuraea</taxon>
    </lineage>
</organism>
<feature type="chain" id="PRO_5046438224" description="Secreted protein" evidence="1">
    <location>
        <begin position="26"/>
        <end position="82"/>
    </location>
</feature>
<dbReference type="EMBL" id="JBHSBI010000002">
    <property type="protein sequence ID" value="MFC4006847.1"/>
    <property type="molecule type" value="Genomic_DNA"/>
</dbReference>
<protein>
    <recommendedName>
        <fullName evidence="4">Secreted protein</fullName>
    </recommendedName>
</protein>
<evidence type="ECO:0000313" key="2">
    <source>
        <dbReference type="EMBL" id="MFC4006847.1"/>
    </source>
</evidence>
<dbReference type="RefSeq" id="WP_379526977.1">
    <property type="nucleotide sequence ID" value="NZ_JBHSBI010000002.1"/>
</dbReference>
<feature type="signal peptide" evidence="1">
    <location>
        <begin position="1"/>
        <end position="25"/>
    </location>
</feature>
<dbReference type="Proteomes" id="UP001595851">
    <property type="component" value="Unassembled WGS sequence"/>
</dbReference>
<accession>A0ABV8G2F2</accession>
<comment type="caution">
    <text evidence="2">The sequence shown here is derived from an EMBL/GenBank/DDBJ whole genome shotgun (WGS) entry which is preliminary data.</text>
</comment>
<name>A0ABV8G2F2_9ACTN</name>
<keyword evidence="1" id="KW-0732">Signal</keyword>
<gene>
    <name evidence="2" type="ORF">ACFOY2_06420</name>
</gene>
<keyword evidence="3" id="KW-1185">Reference proteome</keyword>
<reference evidence="3" key="1">
    <citation type="journal article" date="2019" name="Int. J. Syst. Evol. Microbiol.">
        <title>The Global Catalogue of Microorganisms (GCM) 10K type strain sequencing project: providing services to taxonomists for standard genome sequencing and annotation.</title>
        <authorList>
            <consortium name="The Broad Institute Genomics Platform"/>
            <consortium name="The Broad Institute Genome Sequencing Center for Infectious Disease"/>
            <person name="Wu L."/>
            <person name="Ma J."/>
        </authorList>
    </citation>
    <scope>NUCLEOTIDE SEQUENCE [LARGE SCALE GENOMIC DNA]</scope>
    <source>
        <strain evidence="3">TBRC 1276</strain>
    </source>
</reference>